<keyword evidence="1" id="KW-1133">Transmembrane helix</keyword>
<evidence type="ECO:0000256" key="1">
    <source>
        <dbReference type="SAM" id="Phobius"/>
    </source>
</evidence>
<reference evidence="3" key="1">
    <citation type="submission" date="2017-06" db="EMBL/GenBank/DDBJ databases">
        <authorList>
            <person name="Varghese N."/>
            <person name="Submissions S."/>
        </authorList>
    </citation>
    <scope>NUCLEOTIDE SEQUENCE [LARGE SCALE GENOMIC DNA]</scope>
    <source>
        <strain evidence="3">5C</strain>
    </source>
</reference>
<organism evidence="2 3">
    <name type="scientific">Belliella buryatensis</name>
    <dbReference type="NCBI Taxonomy" id="1500549"/>
    <lineage>
        <taxon>Bacteria</taxon>
        <taxon>Pseudomonadati</taxon>
        <taxon>Bacteroidota</taxon>
        <taxon>Cytophagia</taxon>
        <taxon>Cytophagales</taxon>
        <taxon>Cyclobacteriaceae</taxon>
        <taxon>Belliella</taxon>
    </lineage>
</organism>
<keyword evidence="1" id="KW-0472">Membrane</keyword>
<protein>
    <submittedName>
        <fullName evidence="2">Short chain fatty acid transporter</fullName>
    </submittedName>
</protein>
<feature type="transmembrane region" description="Helical" evidence="1">
    <location>
        <begin position="94"/>
        <end position="121"/>
    </location>
</feature>
<dbReference type="PANTHER" id="PTHR41983">
    <property type="entry name" value="SHORT-CHAIN FATTY ACID TRANSPORTER-RELATED"/>
    <property type="match status" value="1"/>
</dbReference>
<dbReference type="RefSeq" id="WP_212668425.1">
    <property type="nucleotide sequence ID" value="NZ_FZOK01000001.1"/>
</dbReference>
<keyword evidence="3" id="KW-1185">Reference proteome</keyword>
<evidence type="ECO:0000313" key="2">
    <source>
        <dbReference type="EMBL" id="SNR94234.1"/>
    </source>
</evidence>
<sequence>MNRSYTLSPTFVLALLLSFIIFLFATFLTNPQERGIFMYSFDVLKFWQIGFWELLEFTLQMVLILIFGHALAISTPVGRFLDWIASGVRNNTQAVLMTALIAMVAGYINWGFGLILGAVLARQVALRALKSGVRINYPLVAASGYLGMLIWHGGLSGSAPLKVAEKQHFLEAKIGVIGVNETLFSNFILVSI</sequence>
<dbReference type="AlphaFoldDB" id="A0A239AGR8"/>
<feature type="transmembrane region" description="Helical" evidence="1">
    <location>
        <begin position="133"/>
        <end position="151"/>
    </location>
</feature>
<feature type="transmembrane region" description="Helical" evidence="1">
    <location>
        <begin position="6"/>
        <end position="28"/>
    </location>
</feature>
<name>A0A239AGR8_9BACT</name>
<accession>A0A239AGR8</accession>
<dbReference type="Pfam" id="PF02667">
    <property type="entry name" value="SCFA_trans"/>
    <property type="match status" value="1"/>
</dbReference>
<dbReference type="Proteomes" id="UP000198480">
    <property type="component" value="Unassembled WGS sequence"/>
</dbReference>
<dbReference type="GO" id="GO:0005886">
    <property type="term" value="C:plasma membrane"/>
    <property type="evidence" value="ECO:0007669"/>
    <property type="project" value="TreeGrafter"/>
</dbReference>
<keyword evidence="1" id="KW-0812">Transmembrane</keyword>
<proteinExistence type="predicted"/>
<feature type="transmembrane region" description="Helical" evidence="1">
    <location>
        <begin position="49"/>
        <end position="74"/>
    </location>
</feature>
<evidence type="ECO:0000313" key="3">
    <source>
        <dbReference type="Proteomes" id="UP000198480"/>
    </source>
</evidence>
<dbReference type="EMBL" id="FZOK01000001">
    <property type="protein sequence ID" value="SNR94234.1"/>
    <property type="molecule type" value="Genomic_DNA"/>
</dbReference>
<dbReference type="InterPro" id="IPR006160">
    <property type="entry name" value="SCFA_transpt_AtoE"/>
</dbReference>
<gene>
    <name evidence="2" type="ORF">SAMN06295967_101104</name>
</gene>
<dbReference type="PANTHER" id="PTHR41983:SF2">
    <property type="entry name" value="SHORT-CHAIN FATTY ACID TRANSPORTER-RELATED"/>
    <property type="match status" value="1"/>
</dbReference>